<evidence type="ECO:0000256" key="7">
    <source>
        <dbReference type="RuleBase" id="RU003313"/>
    </source>
</evidence>
<evidence type="ECO:0000256" key="4">
    <source>
        <dbReference type="ARBA" id="ARBA00022958"/>
    </source>
</evidence>
<dbReference type="Pfam" id="PF01926">
    <property type="entry name" value="MMR_HSR1"/>
    <property type="match status" value="1"/>
</dbReference>
<evidence type="ECO:0000256" key="6">
    <source>
        <dbReference type="HAMAP-Rule" id="MF_00379"/>
    </source>
</evidence>
<evidence type="ECO:0000256" key="2">
    <source>
        <dbReference type="ARBA" id="ARBA00022694"/>
    </source>
</evidence>
<dbReference type="CDD" id="cd14858">
    <property type="entry name" value="TrmE_N"/>
    <property type="match status" value="1"/>
</dbReference>
<feature type="binding site" evidence="6">
    <location>
        <begin position="248"/>
        <end position="254"/>
    </location>
    <ligand>
        <name>GTP</name>
        <dbReference type="ChEBI" id="CHEBI:37565"/>
    </ligand>
</feature>
<feature type="binding site" evidence="6">
    <location>
        <position position="229"/>
    </location>
    <ligand>
        <name>K(+)</name>
        <dbReference type="ChEBI" id="CHEBI:29103"/>
    </ligand>
</feature>
<dbReference type="Gene3D" id="3.40.50.300">
    <property type="entry name" value="P-loop containing nucleotide triphosphate hydrolases"/>
    <property type="match status" value="1"/>
</dbReference>
<keyword evidence="6" id="KW-0378">Hydrolase</keyword>
<keyword evidence="10" id="KW-1185">Reference proteome</keyword>
<name>A0ABT7UDL4_9FIRM</name>
<keyword evidence="5 6" id="KW-0342">GTP-binding</keyword>
<dbReference type="InterPro" id="IPR025867">
    <property type="entry name" value="MnmE_helical"/>
</dbReference>
<keyword evidence="6" id="KW-0460">Magnesium</keyword>
<dbReference type="Proteomes" id="UP001529340">
    <property type="component" value="Unassembled WGS sequence"/>
</dbReference>
<sequence length="445" mass="49098">MLQDTIAAISTAAQDGAISIIRISGEEAIPIADALLDRSLKEKDSHTVTYGHIIDPLTKEAVDEVLVSLFRAPRTYTREDIVEISCHGGRFITRQILQLVLAQGARLARPGEFTQRAFLSGRIDLTQAEAVNDMIQANTKENAQLAMAGIRGSVRKLLDPLIEALLDMIANIEVNIDYPEYEDIEEITQEKLLPKARAWIREIEGILQRADSGQIIREGIQTAIIGRPNVGKSSLLNALLEEEKAIVTDIAGTTRDIVEGHIRLEGGLQLNLIDTAGIRTTQDIIEQKGIEKSYQIMEGAQLVILVLDGSVPLQEEDRRLLAESADKTRIVVYNKADLARPIEEGIAISAAKGDIQPLLDEIHRLFDHHRIALSEPSLANERQIALMRQAHASMASAISALEQGLELELAQIDLQEAYTSLKEILGEVHREDLIDTLFANFCLGK</sequence>
<dbReference type="InterPro" id="IPR027266">
    <property type="entry name" value="TrmE/GcvT-like"/>
</dbReference>
<feature type="binding site" evidence="6">
    <location>
        <position position="248"/>
    </location>
    <ligand>
        <name>K(+)</name>
        <dbReference type="ChEBI" id="CHEBI:29103"/>
    </ligand>
</feature>
<keyword evidence="6" id="KW-0479">Metal-binding</keyword>
<comment type="subcellular location">
    <subcellularLocation>
        <location evidence="6">Cytoplasm</location>
    </subcellularLocation>
</comment>
<organism evidence="9 10">
    <name type="scientific">Amedibacillus dolichus</name>
    <dbReference type="NCBI Taxonomy" id="31971"/>
    <lineage>
        <taxon>Bacteria</taxon>
        <taxon>Bacillati</taxon>
        <taxon>Bacillota</taxon>
        <taxon>Erysipelotrichia</taxon>
        <taxon>Erysipelotrichales</taxon>
        <taxon>Erysipelotrichaceae</taxon>
        <taxon>Amedibacillus</taxon>
    </lineage>
</organism>
<dbReference type="InterPro" id="IPR005225">
    <property type="entry name" value="Small_GTP-bd"/>
</dbReference>
<feature type="binding site" evidence="6">
    <location>
        <position position="254"/>
    </location>
    <ligand>
        <name>Mg(2+)</name>
        <dbReference type="ChEBI" id="CHEBI:18420"/>
    </ligand>
</feature>
<feature type="domain" description="TrmE-type G" evidence="8">
    <location>
        <begin position="219"/>
        <end position="367"/>
    </location>
</feature>
<evidence type="ECO:0000259" key="8">
    <source>
        <dbReference type="PROSITE" id="PS51709"/>
    </source>
</evidence>
<feature type="binding site" evidence="6">
    <location>
        <begin position="334"/>
        <end position="337"/>
    </location>
    <ligand>
        <name>GTP</name>
        <dbReference type="ChEBI" id="CHEBI:37565"/>
    </ligand>
</feature>
<keyword evidence="3 6" id="KW-0547">Nucleotide-binding</keyword>
<feature type="binding site" evidence="6">
    <location>
        <begin position="274"/>
        <end position="277"/>
    </location>
    <ligand>
        <name>GTP</name>
        <dbReference type="ChEBI" id="CHEBI:37565"/>
    </ligand>
</feature>
<dbReference type="SUPFAM" id="SSF52540">
    <property type="entry name" value="P-loop containing nucleoside triphosphate hydrolases"/>
    <property type="match status" value="1"/>
</dbReference>
<comment type="subunit">
    <text evidence="6">Homodimer. Heterotetramer of two MnmE and two MnmG subunits.</text>
</comment>
<evidence type="ECO:0000313" key="10">
    <source>
        <dbReference type="Proteomes" id="UP001529340"/>
    </source>
</evidence>
<dbReference type="PROSITE" id="PS51709">
    <property type="entry name" value="G_TRME"/>
    <property type="match status" value="1"/>
</dbReference>
<keyword evidence="4 6" id="KW-0630">Potassium</keyword>
<evidence type="ECO:0000256" key="3">
    <source>
        <dbReference type="ARBA" id="ARBA00022741"/>
    </source>
</evidence>
<keyword evidence="6" id="KW-0963">Cytoplasm</keyword>
<dbReference type="EMBL" id="JAUDCG010000016">
    <property type="protein sequence ID" value="MDM8157015.1"/>
    <property type="molecule type" value="Genomic_DNA"/>
</dbReference>
<feature type="binding site" evidence="6">
    <location>
        <position position="250"/>
    </location>
    <ligand>
        <name>K(+)</name>
        <dbReference type="ChEBI" id="CHEBI:29103"/>
    </ligand>
</feature>
<feature type="binding site" evidence="6">
    <location>
        <position position="122"/>
    </location>
    <ligand>
        <name>(6S)-5-formyl-5,6,7,8-tetrahydrofolate</name>
        <dbReference type="ChEBI" id="CHEBI:57457"/>
    </ligand>
</feature>
<reference evidence="9 10" key="2">
    <citation type="submission" date="2023-06" db="EMBL/GenBank/DDBJ databases">
        <title>Identification and characterization of horizontal gene transfer across gut microbiota members of farm animals based on homology search.</title>
        <authorList>
            <person name="Schwarzerova J."/>
            <person name="Nykrynova M."/>
            <person name="Jureckova K."/>
            <person name="Cejkova D."/>
            <person name="Rychlik I."/>
        </authorList>
    </citation>
    <scope>NUCLEOTIDE SEQUENCE [LARGE SCALE GENOMIC DNA]</scope>
    <source>
        <strain evidence="9 10">ET39</strain>
    </source>
</reference>
<dbReference type="NCBIfam" id="TIGR00231">
    <property type="entry name" value="small_GTP"/>
    <property type="match status" value="1"/>
</dbReference>
<accession>A0ABT7UDL4</accession>
<dbReference type="InterPro" id="IPR027368">
    <property type="entry name" value="MnmE_dom2"/>
</dbReference>
<evidence type="ECO:0000256" key="1">
    <source>
        <dbReference type="ARBA" id="ARBA00011043"/>
    </source>
</evidence>
<comment type="caution">
    <text evidence="6">Lacks conserved residue(s) required for the propagation of feature annotation.</text>
</comment>
<dbReference type="InterPro" id="IPR006073">
    <property type="entry name" value="GTP-bd"/>
</dbReference>
<feature type="binding site" evidence="6">
    <location>
        <begin position="229"/>
        <end position="234"/>
    </location>
    <ligand>
        <name>GTP</name>
        <dbReference type="ChEBI" id="CHEBI:37565"/>
    </ligand>
</feature>
<dbReference type="Pfam" id="PF10396">
    <property type="entry name" value="TrmE_N"/>
    <property type="match status" value="1"/>
</dbReference>
<dbReference type="Gene3D" id="3.30.1360.120">
    <property type="entry name" value="Probable tRNA modification gtpase trme, domain 1"/>
    <property type="match status" value="1"/>
</dbReference>
<dbReference type="NCBIfam" id="TIGR00450">
    <property type="entry name" value="mnmE_trmE_thdF"/>
    <property type="match status" value="1"/>
</dbReference>
<feature type="binding site" evidence="6">
    <location>
        <position position="445"/>
    </location>
    <ligand>
        <name>(6S)-5-formyl-5,6,7,8-tetrahydrofolate</name>
        <dbReference type="ChEBI" id="CHEBI:57457"/>
    </ligand>
</feature>
<evidence type="ECO:0000256" key="5">
    <source>
        <dbReference type="ARBA" id="ARBA00023134"/>
    </source>
</evidence>
<reference evidence="10" key="1">
    <citation type="submission" date="2023-06" db="EMBL/GenBank/DDBJ databases">
        <title>Identification and characterization of horizontal gene transfer across gut microbiota members of farm animals based on homology search.</title>
        <authorList>
            <person name="Zeman M."/>
            <person name="Kubasova T."/>
            <person name="Jahodarova E."/>
            <person name="Nykrynova M."/>
            <person name="Rychlik I."/>
        </authorList>
    </citation>
    <scope>NUCLEOTIDE SEQUENCE [LARGE SCALE GENOMIC DNA]</scope>
    <source>
        <strain evidence="10">ET39</strain>
    </source>
</reference>
<dbReference type="InterPro" id="IPR004520">
    <property type="entry name" value="GTPase_MnmE"/>
</dbReference>
<keyword evidence="2 6" id="KW-0819">tRNA processing</keyword>
<comment type="caution">
    <text evidence="9">The sequence shown here is derived from an EMBL/GenBank/DDBJ whole genome shotgun (WGS) entry which is preliminary data.</text>
</comment>
<protein>
    <recommendedName>
        <fullName evidence="6">tRNA modification GTPase MnmE</fullName>
        <ecNumber evidence="6">3.6.-.-</ecNumber>
    </recommendedName>
</protein>
<dbReference type="SUPFAM" id="SSF116878">
    <property type="entry name" value="TrmE connector domain"/>
    <property type="match status" value="1"/>
</dbReference>
<comment type="function">
    <text evidence="6">Exhibits a very high intrinsic GTPase hydrolysis rate. Involved in the addition of a carboxymethylaminomethyl (cmnm) group at the wobble position (U34) of certain tRNAs, forming tRNA-cmnm(5)s(2)U34.</text>
</comment>
<proteinExistence type="inferred from homology"/>
<feature type="binding site" evidence="6">
    <location>
        <position position="253"/>
    </location>
    <ligand>
        <name>K(+)</name>
        <dbReference type="ChEBI" id="CHEBI:29103"/>
    </ligand>
</feature>
<evidence type="ECO:0000313" key="9">
    <source>
        <dbReference type="EMBL" id="MDM8157015.1"/>
    </source>
</evidence>
<feature type="binding site" evidence="6">
    <location>
        <position position="83"/>
    </location>
    <ligand>
        <name>(6S)-5-formyl-5,6,7,8-tetrahydrofolate</name>
        <dbReference type="ChEBI" id="CHEBI:57457"/>
    </ligand>
</feature>
<dbReference type="Gene3D" id="1.20.120.430">
    <property type="entry name" value="tRNA modification GTPase MnmE domain 2"/>
    <property type="match status" value="1"/>
</dbReference>
<dbReference type="CDD" id="cd04164">
    <property type="entry name" value="trmE"/>
    <property type="match status" value="1"/>
</dbReference>
<comment type="cofactor">
    <cofactor evidence="6">
        <name>K(+)</name>
        <dbReference type="ChEBI" id="CHEBI:29103"/>
    </cofactor>
    <text evidence="6">Binds 1 potassium ion per subunit.</text>
</comment>
<comment type="similarity">
    <text evidence="1 6 7">Belongs to the TRAFAC class TrmE-Era-EngA-EngB-Septin-like GTPase superfamily. TrmE GTPase family.</text>
</comment>
<dbReference type="PANTHER" id="PTHR42714:SF2">
    <property type="entry name" value="TRNA MODIFICATION GTPASE GTPBP3, MITOCHONDRIAL"/>
    <property type="match status" value="1"/>
</dbReference>
<feature type="binding site" evidence="6">
    <location>
        <position position="22"/>
    </location>
    <ligand>
        <name>(6S)-5-formyl-5,6,7,8-tetrahydrofolate</name>
        <dbReference type="ChEBI" id="CHEBI:57457"/>
    </ligand>
</feature>
<dbReference type="PANTHER" id="PTHR42714">
    <property type="entry name" value="TRNA MODIFICATION GTPASE GTPBP3"/>
    <property type="match status" value="1"/>
</dbReference>
<gene>
    <name evidence="6 9" type="primary">mnmE</name>
    <name evidence="6" type="synonym">trmE</name>
    <name evidence="9" type="ORF">QUV96_05115</name>
</gene>
<dbReference type="EC" id="3.6.-.-" evidence="6"/>
<dbReference type="InterPro" id="IPR027417">
    <property type="entry name" value="P-loop_NTPase"/>
</dbReference>
<dbReference type="InterPro" id="IPR031168">
    <property type="entry name" value="G_TrmE"/>
</dbReference>
<feature type="binding site" evidence="6">
    <location>
        <position position="233"/>
    </location>
    <ligand>
        <name>Mg(2+)</name>
        <dbReference type="ChEBI" id="CHEBI:18420"/>
    </ligand>
</feature>
<dbReference type="HAMAP" id="MF_00379">
    <property type="entry name" value="GTPase_MnmE"/>
    <property type="match status" value="1"/>
</dbReference>
<dbReference type="RefSeq" id="WP_289607477.1">
    <property type="nucleotide sequence ID" value="NZ_JAUDCG010000016.1"/>
</dbReference>
<dbReference type="Pfam" id="PF12631">
    <property type="entry name" value="MnmE_helical"/>
    <property type="match status" value="1"/>
</dbReference>
<dbReference type="InterPro" id="IPR018948">
    <property type="entry name" value="GTP-bd_TrmE_N"/>
</dbReference>